<gene>
    <name evidence="1" type="ORF">B0T16DRAFT_387028</name>
</gene>
<comment type="caution">
    <text evidence="1">The sequence shown here is derived from an EMBL/GenBank/DDBJ whole genome shotgun (WGS) entry which is preliminary data.</text>
</comment>
<proteinExistence type="predicted"/>
<name>A0AA39YGS2_9PEZI</name>
<dbReference type="AlphaFoldDB" id="A0AA39YGS2"/>
<evidence type="ECO:0000313" key="2">
    <source>
        <dbReference type="Proteomes" id="UP001174936"/>
    </source>
</evidence>
<reference evidence="1" key="1">
    <citation type="submission" date="2023-06" db="EMBL/GenBank/DDBJ databases">
        <title>Genome-scale phylogeny and comparative genomics of the fungal order Sordariales.</title>
        <authorList>
            <consortium name="Lawrence Berkeley National Laboratory"/>
            <person name="Hensen N."/>
            <person name="Bonometti L."/>
            <person name="Westerberg I."/>
            <person name="Brannstrom I.O."/>
            <person name="Guillou S."/>
            <person name="Cros-Aarteil S."/>
            <person name="Calhoun S."/>
            <person name="Haridas S."/>
            <person name="Kuo A."/>
            <person name="Mondo S."/>
            <person name="Pangilinan J."/>
            <person name="Riley R."/>
            <person name="Labutti K."/>
            <person name="Andreopoulos B."/>
            <person name="Lipzen A."/>
            <person name="Chen C."/>
            <person name="Yanf M."/>
            <person name="Daum C."/>
            <person name="Ng V."/>
            <person name="Clum A."/>
            <person name="Steindorff A."/>
            <person name="Ohm R."/>
            <person name="Martin F."/>
            <person name="Silar P."/>
            <person name="Natvig D."/>
            <person name="Lalanne C."/>
            <person name="Gautier V."/>
            <person name="Ament-Velasquez S.L."/>
            <person name="Kruys A."/>
            <person name="Hutchinson M.I."/>
            <person name="Powell A.J."/>
            <person name="Barry K."/>
            <person name="Miller A.N."/>
            <person name="Grigoriev I.V."/>
            <person name="Debuchy R."/>
            <person name="Gladieux P."/>
            <person name="Thoren M.H."/>
            <person name="Johannesson H."/>
        </authorList>
    </citation>
    <scope>NUCLEOTIDE SEQUENCE</scope>
    <source>
        <strain evidence="1">SMH2532-1</strain>
    </source>
</reference>
<organism evidence="1 2">
    <name type="scientific">Cercophora newfieldiana</name>
    <dbReference type="NCBI Taxonomy" id="92897"/>
    <lineage>
        <taxon>Eukaryota</taxon>
        <taxon>Fungi</taxon>
        <taxon>Dikarya</taxon>
        <taxon>Ascomycota</taxon>
        <taxon>Pezizomycotina</taxon>
        <taxon>Sordariomycetes</taxon>
        <taxon>Sordariomycetidae</taxon>
        <taxon>Sordariales</taxon>
        <taxon>Lasiosphaeriaceae</taxon>
        <taxon>Cercophora</taxon>
    </lineage>
</organism>
<dbReference type="Proteomes" id="UP001174936">
    <property type="component" value="Unassembled WGS sequence"/>
</dbReference>
<accession>A0AA39YGS2</accession>
<evidence type="ECO:0000313" key="1">
    <source>
        <dbReference type="EMBL" id="KAK0651625.1"/>
    </source>
</evidence>
<protein>
    <submittedName>
        <fullName evidence="1">Uncharacterized protein</fullName>
    </submittedName>
</protein>
<sequence length="199" mass="21875">MGNPNARSQNQIARTLQSQVRPRGLRGWEDRFQAGWIRSFIVNDENLLALLPASIRSCIPVATEARARISSAINFPVLPLVTEGPWRCTEVDARQSFNSIDRVVRVRDLGCPFTCENGTAMEEVTLAHIGRCTRPPPSGFEALCPFKPSGFTHSPTAYLKRDQVGTSGRNCLPFSGISWPSIEALGRQPSPGAIRLTNT</sequence>
<dbReference type="EMBL" id="JAULSV010000002">
    <property type="protein sequence ID" value="KAK0651625.1"/>
    <property type="molecule type" value="Genomic_DNA"/>
</dbReference>
<keyword evidence="2" id="KW-1185">Reference proteome</keyword>